<comment type="caution">
    <text evidence="3">The sequence shown here is derived from an EMBL/GenBank/DDBJ whole genome shotgun (WGS) entry which is preliminary data.</text>
</comment>
<feature type="transmembrane region" description="Helical" evidence="2">
    <location>
        <begin position="363"/>
        <end position="382"/>
    </location>
</feature>
<evidence type="ECO:0000256" key="2">
    <source>
        <dbReference type="SAM" id="Phobius"/>
    </source>
</evidence>
<feature type="transmembrane region" description="Helical" evidence="2">
    <location>
        <begin position="174"/>
        <end position="198"/>
    </location>
</feature>
<keyword evidence="2" id="KW-0472">Membrane</keyword>
<protein>
    <submittedName>
        <fullName evidence="3">Uncharacterized protein</fullName>
    </submittedName>
</protein>
<proteinExistence type="predicted"/>
<feature type="compositionally biased region" description="Basic and acidic residues" evidence="1">
    <location>
        <begin position="9"/>
        <end position="19"/>
    </location>
</feature>
<dbReference type="AlphaFoldDB" id="A0A372G616"/>
<evidence type="ECO:0000313" key="4">
    <source>
        <dbReference type="Proteomes" id="UP000262621"/>
    </source>
</evidence>
<feature type="transmembrane region" description="Helical" evidence="2">
    <location>
        <begin position="306"/>
        <end position="327"/>
    </location>
</feature>
<dbReference type="Proteomes" id="UP000262621">
    <property type="component" value="Unassembled WGS sequence"/>
</dbReference>
<feature type="transmembrane region" description="Helical" evidence="2">
    <location>
        <begin position="227"/>
        <end position="249"/>
    </location>
</feature>
<feature type="transmembrane region" description="Helical" evidence="2">
    <location>
        <begin position="389"/>
        <end position="410"/>
    </location>
</feature>
<feature type="transmembrane region" description="Helical" evidence="2">
    <location>
        <begin position="451"/>
        <end position="470"/>
    </location>
</feature>
<name>A0A372G616_9ACTN</name>
<feature type="transmembrane region" description="Helical" evidence="2">
    <location>
        <begin position="261"/>
        <end position="294"/>
    </location>
</feature>
<feature type="transmembrane region" description="Helical" evidence="2">
    <location>
        <begin position="74"/>
        <end position="91"/>
    </location>
</feature>
<evidence type="ECO:0000256" key="1">
    <source>
        <dbReference type="SAM" id="MobiDB-lite"/>
    </source>
</evidence>
<feature type="region of interest" description="Disordered" evidence="1">
    <location>
        <begin position="1"/>
        <end position="28"/>
    </location>
</feature>
<dbReference type="EMBL" id="QVFU01000001">
    <property type="protein sequence ID" value="RFS48477.1"/>
    <property type="molecule type" value="Genomic_DNA"/>
</dbReference>
<dbReference type="RefSeq" id="WP_117226386.1">
    <property type="nucleotide sequence ID" value="NZ_CP061725.1"/>
</dbReference>
<sequence>MAPQPELGRPVRVEHEPARPEPVPHGPEQEKTLAIWQSARAFGLVAFPATALSFLLVAISFAGGRSDAGWATGAYWSGQLLLIAVTGAACLHPRLTPALRVASLFAFTAAQYAIKVAYSPINFKFADELQHWQTTLGMLDSGRLFPTNYSLPISPVFPGLEILTVTVMHVTGLAFFPAAVVVCAASTMLLTAAVLALVRQVTPRWDIVALATLVYLTNPNHGFFTSMFLYTTAALPMLALAFTQVVSLLRDPRRPVGRVLLGLLFCGGVLVTHHLTMVVCVALLLTAVLCAAALRPLRRSLPAVGTLVALVCAMTTAWVAFVAPAAVSYLGGPLIALAETFTQLGGGPSGPSVASTKPMTETALSAAAILVLGGAAGLLGLWALRRRIWWLAVLLIGMAGLEAAIIIIRVVSPRGEELAGRAPAYVTLLVAVVLALGLQHLRVALTGARRIAAAGLALLVLFLGGLTAGWPPYWLRVPGTYHVAGYEASIEPHTLGLGWWARENLPAGSRFVADFGNQNVLGTIGGLDPVNSPAGIFYRPAFDWSDRSMVQALSVRYLVADRRLLDQPPVRGTFFIGDHPPGLDTSGPFPPEALAKFDTVEGMGVVFDDGMIRVYDLRNSRYAW</sequence>
<feature type="transmembrane region" description="Helical" evidence="2">
    <location>
        <begin position="422"/>
        <end position="439"/>
    </location>
</feature>
<organism evidence="3 4">
    <name type="scientific">Micromonospora craniellae</name>
    <dbReference type="NCBI Taxonomy" id="2294034"/>
    <lineage>
        <taxon>Bacteria</taxon>
        <taxon>Bacillati</taxon>
        <taxon>Actinomycetota</taxon>
        <taxon>Actinomycetes</taxon>
        <taxon>Micromonosporales</taxon>
        <taxon>Micromonosporaceae</taxon>
        <taxon>Micromonospora</taxon>
    </lineage>
</organism>
<reference evidence="3 4" key="1">
    <citation type="submission" date="2018-08" db="EMBL/GenBank/DDBJ databases">
        <title>Verrucosispora craniellae sp. nov., isolated from a marine sponge in the South China Sea.</title>
        <authorList>
            <person name="Li L."/>
            <person name="Lin H.W."/>
        </authorList>
    </citation>
    <scope>NUCLEOTIDE SEQUENCE [LARGE SCALE GENOMIC DNA]</scope>
    <source>
        <strain evidence="3 4">LHW63014</strain>
    </source>
</reference>
<evidence type="ECO:0000313" key="3">
    <source>
        <dbReference type="EMBL" id="RFS48477.1"/>
    </source>
</evidence>
<keyword evidence="2" id="KW-0812">Transmembrane</keyword>
<gene>
    <name evidence="3" type="ORF">D0Q02_03120</name>
</gene>
<keyword evidence="2" id="KW-1133">Transmembrane helix</keyword>
<feature type="transmembrane region" description="Helical" evidence="2">
    <location>
        <begin position="41"/>
        <end position="62"/>
    </location>
</feature>
<keyword evidence="4" id="KW-1185">Reference proteome</keyword>
<accession>A0A372G616</accession>
<dbReference type="OrthoDB" id="4664005at2"/>